<proteinExistence type="predicted"/>
<reference evidence="2 3" key="1">
    <citation type="journal article" date="2017" name="PLoS Biol.">
        <title>The sea cucumber genome provides insights into morphological evolution and visceral regeneration.</title>
        <authorList>
            <person name="Zhang X."/>
            <person name="Sun L."/>
            <person name="Yuan J."/>
            <person name="Sun Y."/>
            <person name="Gao Y."/>
            <person name="Zhang L."/>
            <person name="Li S."/>
            <person name="Dai H."/>
            <person name="Hamel J.F."/>
            <person name="Liu C."/>
            <person name="Yu Y."/>
            <person name="Liu S."/>
            <person name="Lin W."/>
            <person name="Guo K."/>
            <person name="Jin S."/>
            <person name="Xu P."/>
            <person name="Storey K.B."/>
            <person name="Huan P."/>
            <person name="Zhang T."/>
            <person name="Zhou Y."/>
            <person name="Zhang J."/>
            <person name="Lin C."/>
            <person name="Li X."/>
            <person name="Xing L."/>
            <person name="Huo D."/>
            <person name="Sun M."/>
            <person name="Wang L."/>
            <person name="Mercier A."/>
            <person name="Li F."/>
            <person name="Yang H."/>
            <person name="Xiang J."/>
        </authorList>
    </citation>
    <scope>NUCLEOTIDE SEQUENCE [LARGE SCALE GENOMIC DNA]</scope>
    <source>
        <strain evidence="2">Shaxun</strain>
        <tissue evidence="2">Muscle</tissue>
    </source>
</reference>
<dbReference type="OrthoDB" id="6629737at2759"/>
<evidence type="ECO:0000256" key="1">
    <source>
        <dbReference type="SAM" id="MobiDB-lite"/>
    </source>
</evidence>
<evidence type="ECO:0000313" key="2">
    <source>
        <dbReference type="EMBL" id="PIK62443.1"/>
    </source>
</evidence>
<protein>
    <submittedName>
        <fullName evidence="2">Uncharacterized protein</fullName>
    </submittedName>
</protein>
<dbReference type="EMBL" id="MRZV01000012">
    <property type="protein sequence ID" value="PIK62443.1"/>
    <property type="molecule type" value="Genomic_DNA"/>
</dbReference>
<organism evidence="2 3">
    <name type="scientific">Stichopus japonicus</name>
    <name type="common">Sea cucumber</name>
    <dbReference type="NCBI Taxonomy" id="307972"/>
    <lineage>
        <taxon>Eukaryota</taxon>
        <taxon>Metazoa</taxon>
        <taxon>Echinodermata</taxon>
        <taxon>Eleutherozoa</taxon>
        <taxon>Echinozoa</taxon>
        <taxon>Holothuroidea</taxon>
        <taxon>Aspidochirotacea</taxon>
        <taxon>Aspidochirotida</taxon>
        <taxon>Stichopodidae</taxon>
        <taxon>Apostichopus</taxon>
    </lineage>
</organism>
<evidence type="ECO:0000313" key="3">
    <source>
        <dbReference type="Proteomes" id="UP000230750"/>
    </source>
</evidence>
<sequence>MFIIMMSCCGMCSYAKRRQYYGQQHNQIIIPGGPGRTTNITATAYPVGVRPPPRPAVHHQHALPPQAYQSPPPYSEVTSKPDLYPAYQGPPTAMPYPTQQYAFPPEFQQQPMYPPGPPPPTNAGQPPAYTHMQTPTAPSDS</sequence>
<name>A0A2G8LQA5_STIJA</name>
<feature type="compositionally biased region" description="Polar residues" evidence="1">
    <location>
        <begin position="131"/>
        <end position="141"/>
    </location>
</feature>
<dbReference type="Proteomes" id="UP000230750">
    <property type="component" value="Unassembled WGS sequence"/>
</dbReference>
<dbReference type="AlphaFoldDB" id="A0A2G8LQA5"/>
<comment type="caution">
    <text evidence="2">The sequence shown here is derived from an EMBL/GenBank/DDBJ whole genome shotgun (WGS) entry which is preliminary data.</text>
</comment>
<accession>A0A2G8LQA5</accession>
<feature type="region of interest" description="Disordered" evidence="1">
    <location>
        <begin position="44"/>
        <end position="141"/>
    </location>
</feature>
<feature type="compositionally biased region" description="Pro residues" evidence="1">
    <location>
        <begin position="112"/>
        <end position="121"/>
    </location>
</feature>
<gene>
    <name evidence="2" type="ORF">BSL78_00643</name>
</gene>
<keyword evidence="3" id="KW-1185">Reference proteome</keyword>